<feature type="transmembrane region" description="Helical" evidence="6">
    <location>
        <begin position="304"/>
        <end position="327"/>
    </location>
</feature>
<dbReference type="CDD" id="cd17324">
    <property type="entry name" value="MFS_NepI_like"/>
    <property type="match status" value="1"/>
</dbReference>
<dbReference type="PROSITE" id="PS50850">
    <property type="entry name" value="MFS"/>
    <property type="match status" value="1"/>
</dbReference>
<dbReference type="RefSeq" id="WP_226180583.1">
    <property type="nucleotide sequence ID" value="NZ_JAJADR010000014.1"/>
</dbReference>
<evidence type="ECO:0000313" key="9">
    <source>
        <dbReference type="Proteomes" id="UP001165296"/>
    </source>
</evidence>
<evidence type="ECO:0000313" key="8">
    <source>
        <dbReference type="EMBL" id="MCB2411075.1"/>
    </source>
</evidence>
<name>A0ABS8AZ51_9BACT</name>
<evidence type="ECO:0000256" key="1">
    <source>
        <dbReference type="ARBA" id="ARBA00004651"/>
    </source>
</evidence>
<dbReference type="EMBL" id="JAJADR010000014">
    <property type="protein sequence ID" value="MCB2411075.1"/>
    <property type="molecule type" value="Genomic_DNA"/>
</dbReference>
<feature type="transmembrane region" description="Helical" evidence="6">
    <location>
        <begin position="339"/>
        <end position="361"/>
    </location>
</feature>
<dbReference type="Proteomes" id="UP001165296">
    <property type="component" value="Unassembled WGS sequence"/>
</dbReference>
<evidence type="ECO:0000256" key="2">
    <source>
        <dbReference type="ARBA" id="ARBA00022475"/>
    </source>
</evidence>
<feature type="transmembrane region" description="Helical" evidence="6">
    <location>
        <begin position="146"/>
        <end position="170"/>
    </location>
</feature>
<feature type="transmembrane region" description="Helical" evidence="6">
    <location>
        <begin position="367"/>
        <end position="388"/>
    </location>
</feature>
<feature type="transmembrane region" description="Helical" evidence="6">
    <location>
        <begin position="83"/>
        <end position="107"/>
    </location>
</feature>
<dbReference type="Gene3D" id="1.20.1250.20">
    <property type="entry name" value="MFS general substrate transporter like domains"/>
    <property type="match status" value="1"/>
</dbReference>
<comment type="caution">
    <text evidence="8">The sequence shown here is derived from an EMBL/GenBank/DDBJ whole genome shotgun (WGS) entry which is preliminary data.</text>
</comment>
<evidence type="ECO:0000256" key="4">
    <source>
        <dbReference type="ARBA" id="ARBA00022989"/>
    </source>
</evidence>
<feature type="transmembrane region" description="Helical" evidence="6">
    <location>
        <begin position="15"/>
        <end position="37"/>
    </location>
</feature>
<proteinExistence type="predicted"/>
<evidence type="ECO:0000256" key="6">
    <source>
        <dbReference type="SAM" id="Phobius"/>
    </source>
</evidence>
<organism evidence="8 9">
    <name type="scientific">Hymenobacter lucidus</name>
    <dbReference type="NCBI Taxonomy" id="2880930"/>
    <lineage>
        <taxon>Bacteria</taxon>
        <taxon>Pseudomonadati</taxon>
        <taxon>Bacteroidota</taxon>
        <taxon>Cytophagia</taxon>
        <taxon>Cytophagales</taxon>
        <taxon>Hymenobacteraceae</taxon>
        <taxon>Hymenobacter</taxon>
    </lineage>
</organism>
<dbReference type="SUPFAM" id="SSF103473">
    <property type="entry name" value="MFS general substrate transporter"/>
    <property type="match status" value="1"/>
</dbReference>
<feature type="transmembrane region" description="Helical" evidence="6">
    <location>
        <begin position="57"/>
        <end position="76"/>
    </location>
</feature>
<dbReference type="PANTHER" id="PTHR43124:SF5">
    <property type="entry name" value="PURINE RIBONUCLEOSIDE EFFLUX PUMP NEPI"/>
    <property type="match status" value="1"/>
</dbReference>
<protein>
    <submittedName>
        <fullName evidence="8">MFS transporter</fullName>
    </submittedName>
</protein>
<gene>
    <name evidence="8" type="ORF">LGH74_24015</name>
</gene>
<evidence type="ECO:0000259" key="7">
    <source>
        <dbReference type="PROSITE" id="PS50850"/>
    </source>
</evidence>
<feature type="transmembrane region" description="Helical" evidence="6">
    <location>
        <begin position="281"/>
        <end position="298"/>
    </location>
</feature>
<keyword evidence="5 6" id="KW-0472">Membrane</keyword>
<keyword evidence="3 6" id="KW-0812">Transmembrane</keyword>
<keyword evidence="9" id="KW-1185">Reference proteome</keyword>
<dbReference type="InterPro" id="IPR020846">
    <property type="entry name" value="MFS_dom"/>
</dbReference>
<evidence type="ECO:0000256" key="3">
    <source>
        <dbReference type="ARBA" id="ARBA00022692"/>
    </source>
</evidence>
<keyword evidence="2" id="KW-1003">Cell membrane</keyword>
<feature type="transmembrane region" description="Helical" evidence="6">
    <location>
        <begin position="176"/>
        <end position="195"/>
    </location>
</feature>
<dbReference type="Pfam" id="PF07690">
    <property type="entry name" value="MFS_1"/>
    <property type="match status" value="1"/>
</dbReference>
<feature type="domain" description="Major facilitator superfamily (MFS) profile" evidence="7">
    <location>
        <begin position="18"/>
        <end position="392"/>
    </location>
</feature>
<feature type="transmembrane region" description="Helical" evidence="6">
    <location>
        <begin position="113"/>
        <end position="134"/>
    </location>
</feature>
<dbReference type="PANTHER" id="PTHR43124">
    <property type="entry name" value="PURINE EFFLUX PUMP PBUE"/>
    <property type="match status" value="1"/>
</dbReference>
<feature type="transmembrane region" description="Helical" evidence="6">
    <location>
        <begin position="215"/>
        <end position="236"/>
    </location>
</feature>
<keyword evidence="4 6" id="KW-1133">Transmembrane helix</keyword>
<accession>A0ABS8AZ51</accession>
<sequence>MKEFTNSLELAPKPAWNAVFAMALGVAGLITSEFLPVSLLTPMARDLAVSEGVAGQAISVTAVVAMLASLLIAVVTRRLDRRWVLLSFSVLQVLSNALVAFAPNFLVLTIGRILLGVAIGGFWAMSAAVAMRLVPAKDVPKALSTIFGAVSVATVVAAPLGSFLGGLLGWRLVFELAAGLGVLSFVWQALTLPTLAPEQPTGLRTLLLVLQRRSVWPGMLANLFVFMGYATFFTYLRPFLETVTGINVNTLTTVLLGFGLANLAGTVLARHLLTRNLGRSLVLMPLLMGLVVAGLVLFGRQPVVASLLVAFWGMTFGVVQVGWPTWLTRTLPDEAESGGGLQVATTQLAITIGAAVGGLLFDQTGAVGVYVGSSVITLLAALVALLAFRATAKSPVETLEPAEQVVVIH</sequence>
<comment type="subcellular location">
    <subcellularLocation>
        <location evidence="1">Cell membrane</location>
        <topology evidence="1">Multi-pass membrane protein</topology>
    </subcellularLocation>
</comment>
<dbReference type="InterPro" id="IPR050189">
    <property type="entry name" value="MFS_Efflux_Transporters"/>
</dbReference>
<evidence type="ECO:0000256" key="5">
    <source>
        <dbReference type="ARBA" id="ARBA00023136"/>
    </source>
</evidence>
<reference evidence="8" key="1">
    <citation type="submission" date="2021-10" db="EMBL/GenBank/DDBJ databases">
        <authorList>
            <person name="Dean J.D."/>
            <person name="Kim M.K."/>
            <person name="Newey C.N."/>
            <person name="Stoker T.S."/>
            <person name="Thompson D.W."/>
            <person name="Grose J.H."/>
        </authorList>
    </citation>
    <scope>NUCLEOTIDE SEQUENCE</scope>
    <source>
        <strain evidence="8">BT178</strain>
    </source>
</reference>
<feature type="transmembrane region" description="Helical" evidence="6">
    <location>
        <begin position="248"/>
        <end position="269"/>
    </location>
</feature>
<dbReference type="InterPro" id="IPR011701">
    <property type="entry name" value="MFS"/>
</dbReference>
<dbReference type="InterPro" id="IPR036259">
    <property type="entry name" value="MFS_trans_sf"/>
</dbReference>